<dbReference type="EMBL" id="JASPKY010000335">
    <property type="protein sequence ID" value="KAK9708145.1"/>
    <property type="molecule type" value="Genomic_DNA"/>
</dbReference>
<gene>
    <name evidence="2" type="ORF">QE152_g27393</name>
</gene>
<organism evidence="2 3">
    <name type="scientific">Popillia japonica</name>
    <name type="common">Japanese beetle</name>
    <dbReference type="NCBI Taxonomy" id="7064"/>
    <lineage>
        <taxon>Eukaryota</taxon>
        <taxon>Metazoa</taxon>
        <taxon>Ecdysozoa</taxon>
        <taxon>Arthropoda</taxon>
        <taxon>Hexapoda</taxon>
        <taxon>Insecta</taxon>
        <taxon>Pterygota</taxon>
        <taxon>Neoptera</taxon>
        <taxon>Endopterygota</taxon>
        <taxon>Coleoptera</taxon>
        <taxon>Polyphaga</taxon>
        <taxon>Scarabaeiformia</taxon>
        <taxon>Scarabaeidae</taxon>
        <taxon>Rutelinae</taxon>
        <taxon>Popillia</taxon>
    </lineage>
</organism>
<dbReference type="AlphaFoldDB" id="A0AAW1JUW7"/>
<protein>
    <submittedName>
        <fullName evidence="2">Uncharacterized protein</fullName>
    </submittedName>
</protein>
<accession>A0AAW1JUW7</accession>
<feature type="compositionally biased region" description="Basic and acidic residues" evidence="1">
    <location>
        <begin position="113"/>
        <end position="125"/>
    </location>
</feature>
<name>A0AAW1JUW7_POPJA</name>
<evidence type="ECO:0000256" key="1">
    <source>
        <dbReference type="SAM" id="MobiDB-lite"/>
    </source>
</evidence>
<evidence type="ECO:0000313" key="2">
    <source>
        <dbReference type="EMBL" id="KAK9708145.1"/>
    </source>
</evidence>
<proteinExistence type="predicted"/>
<reference evidence="2 3" key="1">
    <citation type="journal article" date="2024" name="BMC Genomics">
        <title>De novo assembly and annotation of Popillia japonica's genome with initial clues to its potential as an invasive pest.</title>
        <authorList>
            <person name="Cucini C."/>
            <person name="Boschi S."/>
            <person name="Funari R."/>
            <person name="Cardaioli E."/>
            <person name="Iannotti N."/>
            <person name="Marturano G."/>
            <person name="Paoli F."/>
            <person name="Bruttini M."/>
            <person name="Carapelli A."/>
            <person name="Frati F."/>
            <person name="Nardi F."/>
        </authorList>
    </citation>
    <scope>NUCLEOTIDE SEQUENCE [LARGE SCALE GENOMIC DNA]</scope>
    <source>
        <strain evidence="2">DMR45628</strain>
    </source>
</reference>
<evidence type="ECO:0000313" key="3">
    <source>
        <dbReference type="Proteomes" id="UP001458880"/>
    </source>
</evidence>
<sequence length="221" mass="24251">MPGYGKRITGKVLQLRGSPSCFQYGVSSVHTAKELPAKCCNCGGAHPASSTECPRYTQALESRQRRQQPLRQVANNQQTRARFVPAPPPKVNPWNKQQFPSLPKRSVAAAASRDGESCRVDRLLDVSDAEDGSEDGEDLRPRSSSFIRRGAGRGAVEIAGRGGRSCSQPTRSVTRQDEPIRSSCVGQPNEDQHFLQEIAHTMQEINKIVDLKMLSVNLKSP</sequence>
<keyword evidence="3" id="KW-1185">Reference proteome</keyword>
<feature type="compositionally biased region" description="Acidic residues" evidence="1">
    <location>
        <begin position="127"/>
        <end position="137"/>
    </location>
</feature>
<dbReference type="Proteomes" id="UP001458880">
    <property type="component" value="Unassembled WGS sequence"/>
</dbReference>
<feature type="compositionally biased region" description="Polar residues" evidence="1">
    <location>
        <begin position="67"/>
        <end position="80"/>
    </location>
</feature>
<feature type="region of interest" description="Disordered" evidence="1">
    <location>
        <begin position="62"/>
        <end position="181"/>
    </location>
</feature>
<comment type="caution">
    <text evidence="2">The sequence shown here is derived from an EMBL/GenBank/DDBJ whole genome shotgun (WGS) entry which is preliminary data.</text>
</comment>